<keyword evidence="5" id="KW-0443">Lipid metabolism</keyword>
<keyword evidence="3" id="KW-0378">Hydrolase</keyword>
<keyword evidence="4" id="KW-0442">Lipid degradation</keyword>
<dbReference type="InterPro" id="IPR029058">
    <property type="entry name" value="AB_hydrolase_fold"/>
</dbReference>
<proteinExistence type="inferred from homology"/>
<comment type="caution">
    <text evidence="8">The sequence shown here is derived from an EMBL/GenBank/DDBJ whole genome shotgun (WGS) entry which is preliminary data.</text>
</comment>
<dbReference type="SUPFAM" id="SSF53474">
    <property type="entry name" value="alpha/beta-Hydrolases"/>
    <property type="match status" value="1"/>
</dbReference>
<dbReference type="FunFam" id="3.40.50.1820:FF:000057">
    <property type="entry name" value="Lipase"/>
    <property type="match status" value="1"/>
</dbReference>
<dbReference type="Pfam" id="PF04083">
    <property type="entry name" value="Abhydro_lipase"/>
    <property type="match status" value="1"/>
</dbReference>
<dbReference type="PANTHER" id="PTHR11005">
    <property type="entry name" value="LYSOSOMAL ACID LIPASE-RELATED"/>
    <property type="match status" value="1"/>
</dbReference>
<dbReference type="OrthoDB" id="9974421at2759"/>
<dbReference type="SUPFAM" id="SSF49695">
    <property type="entry name" value="gamma-Crystallin-like"/>
    <property type="match status" value="1"/>
</dbReference>
<evidence type="ECO:0000313" key="8">
    <source>
        <dbReference type="EMBL" id="OXA44750.1"/>
    </source>
</evidence>
<accession>A0A226DHZ3</accession>
<evidence type="ECO:0000256" key="5">
    <source>
        <dbReference type="ARBA" id="ARBA00023098"/>
    </source>
</evidence>
<keyword evidence="9" id="KW-1185">Reference proteome</keyword>
<protein>
    <submittedName>
        <fullName evidence="8">Lipase member K</fullName>
    </submittedName>
</protein>
<dbReference type="InterPro" id="IPR011024">
    <property type="entry name" value="G_crystallin-like"/>
</dbReference>
<dbReference type="Gene3D" id="3.40.50.1820">
    <property type="entry name" value="alpha/beta hydrolase"/>
    <property type="match status" value="1"/>
</dbReference>
<reference evidence="8 9" key="1">
    <citation type="submission" date="2015-12" db="EMBL/GenBank/DDBJ databases">
        <title>The genome of Folsomia candida.</title>
        <authorList>
            <person name="Faddeeva A."/>
            <person name="Derks M.F."/>
            <person name="Anvar Y."/>
            <person name="Smit S."/>
            <person name="Van Straalen N."/>
            <person name="Roelofs D."/>
        </authorList>
    </citation>
    <scope>NUCLEOTIDE SEQUENCE [LARGE SCALE GENOMIC DNA]</scope>
    <source>
        <strain evidence="8 9">VU population</strain>
        <tissue evidence="8">Whole body</tissue>
    </source>
</reference>
<sequence>MWEHQGYKGSSTYFYDLDSASYYYLGPKLNDRVLSFKIDIGSCVEAYEHSPPSGKWFWTMDRDFQGFTPQSGMNDRISSMKKCGKNTVELRCPSNTFVKKIQWDGSNNLRGGLKLHCMPYFSPSAVSILNLHPYLSMTHSRECLNGTRGIRFSRMQSWEVDYAMEPDCHPGYTSGSNAYCASGYALTGVRMEVENRSRFIKSSRIYCSPWTSPNGRGSAINEVKVVEPLYLRNLTRSAIVKGAVVPGQDEVEDSKGRVATGGIVLGINNNTDKLSHTSCKIKDAKECANIWNSEENFKEEYPTYANLTTPDLIERQGYPVQSYKVVTEDGYILTLFRVSHSNRSPPRAGKIPVLLMHGFTTSSVLWVWMKPEKNLLYMLVDAGFDVWLGNARGTRYSLEHVSLPSNSKRDLRYWDFSFHEMGYYDLPAVFNLIEETTSQPSFYYVGYSMGNTQFFSGLMSRPELSVKIRGIFSLATSGFQPSITNILFRTLVPVLAPMKGMQMVSRLTGGYLNPTGYIIPDGTFTKQCSIPVINCGFCYSVYSALMGVDPCRVDFAELPGILSHLPDTSSVRSASHVAQNMLSGKFRQYDYGIWGNVRRYGNINPPSYDWSRYNVPTFIYYGDNDNLSVPKDVLRTANVMGKNLKKIVRIPDPSWGHMDYAVGNDADIYIYKDITDILMNETVNEINLN</sequence>
<evidence type="ECO:0000313" key="9">
    <source>
        <dbReference type="Proteomes" id="UP000198287"/>
    </source>
</evidence>
<evidence type="ECO:0000259" key="7">
    <source>
        <dbReference type="Pfam" id="PF04083"/>
    </source>
</evidence>
<evidence type="ECO:0000256" key="1">
    <source>
        <dbReference type="ARBA" id="ARBA00010701"/>
    </source>
</evidence>
<evidence type="ECO:0000256" key="6">
    <source>
        <dbReference type="ARBA" id="ARBA00023180"/>
    </source>
</evidence>
<keyword evidence="2" id="KW-0732">Signal</keyword>
<dbReference type="Proteomes" id="UP000198287">
    <property type="component" value="Unassembled WGS sequence"/>
</dbReference>
<dbReference type="GO" id="GO:0016042">
    <property type="term" value="P:lipid catabolic process"/>
    <property type="evidence" value="ECO:0007669"/>
    <property type="project" value="UniProtKB-KW"/>
</dbReference>
<dbReference type="EMBL" id="LNIX01000019">
    <property type="protein sequence ID" value="OXA44750.1"/>
    <property type="molecule type" value="Genomic_DNA"/>
</dbReference>
<gene>
    <name evidence="8" type="ORF">Fcan01_20528</name>
</gene>
<organism evidence="8 9">
    <name type="scientific">Folsomia candida</name>
    <name type="common">Springtail</name>
    <dbReference type="NCBI Taxonomy" id="158441"/>
    <lineage>
        <taxon>Eukaryota</taxon>
        <taxon>Metazoa</taxon>
        <taxon>Ecdysozoa</taxon>
        <taxon>Arthropoda</taxon>
        <taxon>Hexapoda</taxon>
        <taxon>Collembola</taxon>
        <taxon>Entomobryomorpha</taxon>
        <taxon>Isotomoidea</taxon>
        <taxon>Isotomidae</taxon>
        <taxon>Proisotominae</taxon>
        <taxon>Folsomia</taxon>
    </lineage>
</organism>
<keyword evidence="6" id="KW-0325">Glycoprotein</keyword>
<dbReference type="InterPro" id="IPR006693">
    <property type="entry name" value="AB_hydrolase_lipase"/>
</dbReference>
<feature type="domain" description="Partial AB-hydrolase lipase" evidence="7">
    <location>
        <begin position="310"/>
        <end position="368"/>
    </location>
</feature>
<evidence type="ECO:0000256" key="2">
    <source>
        <dbReference type="ARBA" id="ARBA00022729"/>
    </source>
</evidence>
<name>A0A226DHZ3_FOLCA</name>
<evidence type="ECO:0000256" key="4">
    <source>
        <dbReference type="ARBA" id="ARBA00022963"/>
    </source>
</evidence>
<dbReference type="Gene3D" id="2.60.20.10">
    <property type="entry name" value="Crystallins"/>
    <property type="match status" value="1"/>
</dbReference>
<comment type="similarity">
    <text evidence="1">Belongs to the AB hydrolase superfamily. Lipase family.</text>
</comment>
<dbReference type="AlphaFoldDB" id="A0A226DHZ3"/>
<evidence type="ECO:0000256" key="3">
    <source>
        <dbReference type="ARBA" id="ARBA00022801"/>
    </source>
</evidence>
<dbReference type="GO" id="GO:0016787">
    <property type="term" value="F:hydrolase activity"/>
    <property type="evidence" value="ECO:0007669"/>
    <property type="project" value="UniProtKB-KW"/>
</dbReference>